<feature type="domain" description="Methyltransferase" evidence="1">
    <location>
        <begin position="46"/>
        <end position="150"/>
    </location>
</feature>
<evidence type="ECO:0000259" key="1">
    <source>
        <dbReference type="Pfam" id="PF13847"/>
    </source>
</evidence>
<dbReference type="InterPro" id="IPR029063">
    <property type="entry name" value="SAM-dependent_MTases_sf"/>
</dbReference>
<reference evidence="2 3" key="1">
    <citation type="submission" date="2024-09" db="EMBL/GenBank/DDBJ databases">
        <authorList>
            <person name="Sun Q."/>
            <person name="Mori K."/>
        </authorList>
    </citation>
    <scope>NUCLEOTIDE SEQUENCE [LARGE SCALE GENOMIC DNA]</scope>
    <source>
        <strain evidence="2 3">KCTC 22789</strain>
    </source>
</reference>
<dbReference type="RefSeq" id="WP_377698453.1">
    <property type="nucleotide sequence ID" value="NZ_JBHLWE010000027.1"/>
</dbReference>
<protein>
    <submittedName>
        <fullName evidence="2">Class I SAM-dependent methyltransferase</fullName>
        <ecNumber evidence="2">2.1.1.-</ecNumber>
    </submittedName>
</protein>
<gene>
    <name evidence="2" type="ORF">ACFFII_08475</name>
</gene>
<dbReference type="GO" id="GO:0008168">
    <property type="term" value="F:methyltransferase activity"/>
    <property type="evidence" value="ECO:0007669"/>
    <property type="project" value="UniProtKB-KW"/>
</dbReference>
<keyword evidence="2" id="KW-0808">Transferase</keyword>
<evidence type="ECO:0000313" key="3">
    <source>
        <dbReference type="Proteomes" id="UP001589799"/>
    </source>
</evidence>
<evidence type="ECO:0000313" key="2">
    <source>
        <dbReference type="EMBL" id="MFC0340794.1"/>
    </source>
</evidence>
<name>A0ABV6I3H8_9RHOB</name>
<dbReference type="EC" id="2.1.1.-" evidence="2"/>
<dbReference type="PANTHER" id="PTHR43591">
    <property type="entry name" value="METHYLTRANSFERASE"/>
    <property type="match status" value="1"/>
</dbReference>
<proteinExistence type="predicted"/>
<dbReference type="CDD" id="cd02440">
    <property type="entry name" value="AdoMet_MTases"/>
    <property type="match status" value="1"/>
</dbReference>
<sequence length="283" mass="30171">MAKTNADQTEFWNSAPGQNWVRYQADLDAISQAAGDLLLEACQPREGEAVLDVGCGAGTSTLALARAVAPTGRVHGVDISSPLLERASVRRDELGIENVTFELADAQDHAFAESAFDLVASRFGLMFFADPVTAFRNLRSALRSGGRIAFVAWAGPEENPWFAWPHRIATARLGTVPPTPPDAPGPMAFQDLERVKAILSDAGFSGCKGRGVAVDLHHPGGLEAVLKLVTVVGPAARVVREKGGTDEDRTAIAEEVAARFEQFRSSDGIRIPARVNLFTATAP</sequence>
<dbReference type="PANTHER" id="PTHR43591:SF24">
    <property type="entry name" value="2-METHOXY-6-POLYPRENYL-1,4-BENZOQUINOL METHYLASE, MITOCHONDRIAL"/>
    <property type="match status" value="1"/>
</dbReference>
<dbReference type="SUPFAM" id="SSF53335">
    <property type="entry name" value="S-adenosyl-L-methionine-dependent methyltransferases"/>
    <property type="match status" value="1"/>
</dbReference>
<accession>A0ABV6I3H8</accession>
<dbReference type="Proteomes" id="UP001589799">
    <property type="component" value="Unassembled WGS sequence"/>
</dbReference>
<organism evidence="2 3">
    <name type="scientific">Paracoccus niistensis</name>
    <dbReference type="NCBI Taxonomy" id="632935"/>
    <lineage>
        <taxon>Bacteria</taxon>
        <taxon>Pseudomonadati</taxon>
        <taxon>Pseudomonadota</taxon>
        <taxon>Alphaproteobacteria</taxon>
        <taxon>Rhodobacterales</taxon>
        <taxon>Paracoccaceae</taxon>
        <taxon>Paracoccus</taxon>
    </lineage>
</organism>
<comment type="caution">
    <text evidence="2">The sequence shown here is derived from an EMBL/GenBank/DDBJ whole genome shotgun (WGS) entry which is preliminary data.</text>
</comment>
<keyword evidence="3" id="KW-1185">Reference proteome</keyword>
<keyword evidence="2" id="KW-0489">Methyltransferase</keyword>
<dbReference type="GO" id="GO:0032259">
    <property type="term" value="P:methylation"/>
    <property type="evidence" value="ECO:0007669"/>
    <property type="project" value="UniProtKB-KW"/>
</dbReference>
<dbReference type="InterPro" id="IPR025714">
    <property type="entry name" value="Methyltranfer_dom"/>
</dbReference>
<dbReference type="Pfam" id="PF13847">
    <property type="entry name" value="Methyltransf_31"/>
    <property type="match status" value="1"/>
</dbReference>
<dbReference type="EMBL" id="JBHLWE010000027">
    <property type="protein sequence ID" value="MFC0340794.1"/>
    <property type="molecule type" value="Genomic_DNA"/>
</dbReference>
<dbReference type="Gene3D" id="3.40.50.150">
    <property type="entry name" value="Vaccinia Virus protein VP39"/>
    <property type="match status" value="1"/>
</dbReference>